<dbReference type="PANTHER" id="PTHR43762">
    <property type="entry name" value="L-GULONOLACTONE OXIDASE"/>
    <property type="match status" value="1"/>
</dbReference>
<dbReference type="InterPro" id="IPR006094">
    <property type="entry name" value="Oxid_FAD_bind_N"/>
</dbReference>
<dbReference type="SUPFAM" id="SSF56176">
    <property type="entry name" value="FAD-binding/transporter-associated domain-like"/>
    <property type="match status" value="1"/>
</dbReference>
<dbReference type="InterPro" id="IPR010031">
    <property type="entry name" value="FAD_lactone_oxidase-like"/>
</dbReference>
<dbReference type="PANTHER" id="PTHR43762:SF1">
    <property type="entry name" value="D-ARABINONO-1,4-LACTONE OXIDASE"/>
    <property type="match status" value="1"/>
</dbReference>
<dbReference type="InterPro" id="IPR036318">
    <property type="entry name" value="FAD-bd_PCMH-like_sf"/>
</dbReference>
<dbReference type="AlphaFoldDB" id="A0A3B1AAV1"/>
<dbReference type="InterPro" id="IPR016169">
    <property type="entry name" value="FAD-bd_PCMH_sub2"/>
</dbReference>
<dbReference type="PROSITE" id="PS51387">
    <property type="entry name" value="FAD_PCMH"/>
    <property type="match status" value="1"/>
</dbReference>
<dbReference type="InterPro" id="IPR016166">
    <property type="entry name" value="FAD-bd_PCMH"/>
</dbReference>
<evidence type="ECO:0000313" key="2">
    <source>
        <dbReference type="EMBL" id="VAW90844.1"/>
    </source>
</evidence>
<evidence type="ECO:0000259" key="1">
    <source>
        <dbReference type="PROSITE" id="PS51387"/>
    </source>
</evidence>
<dbReference type="GO" id="GO:0071949">
    <property type="term" value="F:FAD binding"/>
    <property type="evidence" value="ECO:0007669"/>
    <property type="project" value="InterPro"/>
</dbReference>
<gene>
    <name evidence="2" type="ORF">MNBD_GAMMA21-581</name>
</gene>
<reference evidence="2" key="1">
    <citation type="submission" date="2018-06" db="EMBL/GenBank/DDBJ databases">
        <authorList>
            <person name="Zhirakovskaya E."/>
        </authorList>
    </citation>
    <scope>NUCLEOTIDE SEQUENCE</scope>
</reference>
<organism evidence="2">
    <name type="scientific">hydrothermal vent metagenome</name>
    <dbReference type="NCBI Taxonomy" id="652676"/>
    <lineage>
        <taxon>unclassified sequences</taxon>
        <taxon>metagenomes</taxon>
        <taxon>ecological metagenomes</taxon>
    </lineage>
</organism>
<proteinExistence type="predicted"/>
<accession>A0A3B1AAV1</accession>
<protein>
    <submittedName>
        <fullName evidence="2">Oxidoreductase</fullName>
    </submittedName>
</protein>
<dbReference type="EMBL" id="UOFR01000007">
    <property type="protein sequence ID" value="VAW90844.1"/>
    <property type="molecule type" value="Genomic_DNA"/>
</dbReference>
<dbReference type="GO" id="GO:0016899">
    <property type="term" value="F:oxidoreductase activity, acting on the CH-OH group of donors, oxygen as acceptor"/>
    <property type="evidence" value="ECO:0007669"/>
    <property type="project" value="InterPro"/>
</dbReference>
<sequence>MKSSKYSSWGNRGALPHFVSAPTNLSQASILYEHDSNIVYGLGRSYGDVCLNANHGLIDSRYLDRLIEYNENDLLVTCQAGVILKKLITFLNAKNKFVPVSPGTANVTVGGMVANDIHGKNHHRVGSFGNHIHSLTLLKGDGHVVECSSTSNRDLFTATIGGLGLTGMILMVTLKLKSVNNNCISVKSIKTKNIEHMLTLFDQTDDEFEYTVAWLDMQSNPQRGIFSCGNHAEDDVDCSSSSKAKTIPVNAPNWLLNDVSSKLFNSLYYIKGNMRKYDVTSYQSFFYPLDNVEYWNRLYGRRGFYQYQFVVPYDRFSDVYAEILKFIKQYNQPTYLAVLKKFGEIRSIGMLSFPRAGYTLAMDFPDKGESSLKMFSDFDQVVIEAGGAVYPAKDGRMSRDTFVRSFPRLNEFIKYKDEKFCSDFWRRVNADV</sequence>
<dbReference type="Pfam" id="PF01565">
    <property type="entry name" value="FAD_binding_4"/>
    <property type="match status" value="1"/>
</dbReference>
<name>A0A3B1AAV1_9ZZZZ</name>
<feature type="domain" description="FAD-binding PCMH-type" evidence="1">
    <location>
        <begin position="11"/>
        <end position="179"/>
    </location>
</feature>
<dbReference type="Gene3D" id="3.30.465.10">
    <property type="match status" value="1"/>
</dbReference>